<feature type="region of interest" description="Disordered" evidence="7">
    <location>
        <begin position="226"/>
        <end position="263"/>
    </location>
</feature>
<comment type="subcellular location">
    <subcellularLocation>
        <location evidence="6">Plastid</location>
        <location evidence="6">Chloroplast</location>
        <location evidence="6">Plastoglobule</location>
    </subcellularLocation>
</comment>
<evidence type="ECO:0000259" key="9">
    <source>
        <dbReference type="Pfam" id="PF08241"/>
    </source>
</evidence>
<dbReference type="SUPFAM" id="SSF53335">
    <property type="entry name" value="S-adenosyl-L-methionine-dependent methyltransferases"/>
    <property type="match status" value="1"/>
</dbReference>
<keyword evidence="4" id="KW-0808">Transferase</keyword>
<feature type="transmembrane region" description="Helical" evidence="8">
    <location>
        <begin position="1221"/>
        <end position="1241"/>
    </location>
</feature>
<feature type="compositionally biased region" description="Basic and acidic residues" evidence="7">
    <location>
        <begin position="309"/>
        <end position="338"/>
    </location>
</feature>
<feature type="transmembrane region" description="Helical" evidence="8">
    <location>
        <begin position="778"/>
        <end position="797"/>
    </location>
</feature>
<proteinExistence type="predicted"/>
<dbReference type="InterPro" id="IPR013216">
    <property type="entry name" value="Methyltransf_11"/>
</dbReference>
<feature type="transmembrane region" description="Helical" evidence="8">
    <location>
        <begin position="1262"/>
        <end position="1280"/>
    </location>
</feature>
<protein>
    <recommendedName>
        <fullName evidence="9">Methyltransferase type 11 domain-containing protein</fullName>
    </recommendedName>
</protein>
<evidence type="ECO:0000256" key="6">
    <source>
        <dbReference type="ARBA" id="ARBA00060463"/>
    </source>
</evidence>
<dbReference type="PANTHER" id="PTHR31414">
    <property type="entry name" value="TRANSMEMBRANE PROTEIN DDB_G0292058"/>
    <property type="match status" value="1"/>
</dbReference>
<evidence type="ECO:0000256" key="8">
    <source>
        <dbReference type="SAM" id="Phobius"/>
    </source>
</evidence>
<feature type="region of interest" description="Disordered" evidence="7">
    <location>
        <begin position="309"/>
        <end position="398"/>
    </location>
</feature>
<evidence type="ECO:0000256" key="2">
    <source>
        <dbReference type="ARBA" id="ARBA00022603"/>
    </source>
</evidence>
<name>A0A8J5HCB0_ZINOF</name>
<dbReference type="InterPro" id="IPR040283">
    <property type="entry name" value="DDB_G0292058-like"/>
</dbReference>
<evidence type="ECO:0000313" key="11">
    <source>
        <dbReference type="Proteomes" id="UP000734854"/>
    </source>
</evidence>
<organism evidence="10 11">
    <name type="scientific">Zingiber officinale</name>
    <name type="common">Ginger</name>
    <name type="synonym">Amomum zingiber</name>
    <dbReference type="NCBI Taxonomy" id="94328"/>
    <lineage>
        <taxon>Eukaryota</taxon>
        <taxon>Viridiplantae</taxon>
        <taxon>Streptophyta</taxon>
        <taxon>Embryophyta</taxon>
        <taxon>Tracheophyta</taxon>
        <taxon>Spermatophyta</taxon>
        <taxon>Magnoliopsida</taxon>
        <taxon>Liliopsida</taxon>
        <taxon>Zingiberales</taxon>
        <taxon>Zingiberaceae</taxon>
        <taxon>Zingiber</taxon>
    </lineage>
</organism>
<feature type="transmembrane region" description="Helical" evidence="8">
    <location>
        <begin position="1013"/>
        <end position="1032"/>
    </location>
</feature>
<comment type="caution">
    <text evidence="10">The sequence shown here is derived from an EMBL/GenBank/DDBJ whole genome shotgun (WGS) entry which is preliminary data.</text>
</comment>
<keyword evidence="8" id="KW-0472">Membrane</keyword>
<feature type="compositionally biased region" description="Polar residues" evidence="7">
    <location>
        <begin position="355"/>
        <end position="367"/>
    </location>
</feature>
<dbReference type="EMBL" id="JACMSC010000007">
    <property type="protein sequence ID" value="KAG6515349.1"/>
    <property type="molecule type" value="Genomic_DNA"/>
</dbReference>
<reference evidence="10 11" key="1">
    <citation type="submission" date="2020-08" db="EMBL/GenBank/DDBJ databases">
        <title>Plant Genome Project.</title>
        <authorList>
            <person name="Zhang R.-G."/>
        </authorList>
    </citation>
    <scope>NUCLEOTIDE SEQUENCE [LARGE SCALE GENOMIC DNA]</scope>
    <source>
        <tissue evidence="10">Rhizome</tissue>
    </source>
</reference>
<dbReference type="GO" id="GO:0009506">
    <property type="term" value="C:plasmodesma"/>
    <property type="evidence" value="ECO:0007669"/>
    <property type="project" value="TreeGrafter"/>
</dbReference>
<dbReference type="GO" id="GO:0032259">
    <property type="term" value="P:methylation"/>
    <property type="evidence" value="ECO:0007669"/>
    <property type="project" value="UniProtKB-KW"/>
</dbReference>
<dbReference type="Pfam" id="PF08241">
    <property type="entry name" value="Methyltransf_11"/>
    <property type="match status" value="1"/>
</dbReference>
<dbReference type="PANTHER" id="PTHR31414:SF15">
    <property type="entry name" value="PLASMA MEMBRANE FUSION PROTEIN"/>
    <property type="match status" value="1"/>
</dbReference>
<keyword evidence="2" id="KW-0489">Methyltransferase</keyword>
<evidence type="ECO:0000313" key="10">
    <source>
        <dbReference type="EMBL" id="KAG6515349.1"/>
    </source>
</evidence>
<dbReference type="Gene3D" id="3.40.50.150">
    <property type="entry name" value="Vaccinia Virus protein VP39"/>
    <property type="match status" value="1"/>
</dbReference>
<evidence type="ECO:0000256" key="7">
    <source>
        <dbReference type="SAM" id="MobiDB-lite"/>
    </source>
</evidence>
<evidence type="ECO:0000256" key="1">
    <source>
        <dbReference type="ARBA" id="ARBA00022528"/>
    </source>
</evidence>
<dbReference type="GO" id="GO:0005886">
    <property type="term" value="C:plasma membrane"/>
    <property type="evidence" value="ECO:0007669"/>
    <property type="project" value="TreeGrafter"/>
</dbReference>
<gene>
    <name evidence="10" type="ORF">ZIOFF_025760</name>
</gene>
<evidence type="ECO:0000256" key="3">
    <source>
        <dbReference type="ARBA" id="ARBA00022640"/>
    </source>
</evidence>
<dbReference type="GO" id="GO:0010287">
    <property type="term" value="C:plastoglobule"/>
    <property type="evidence" value="ECO:0007669"/>
    <property type="project" value="UniProtKB-SubCell"/>
</dbReference>
<feature type="domain" description="Methyltransferase type 11" evidence="9">
    <location>
        <begin position="621"/>
        <end position="720"/>
    </location>
</feature>
<keyword evidence="8" id="KW-0812">Transmembrane</keyword>
<feature type="transmembrane region" description="Helical" evidence="8">
    <location>
        <begin position="1044"/>
        <end position="1069"/>
    </location>
</feature>
<evidence type="ECO:0000256" key="4">
    <source>
        <dbReference type="ARBA" id="ARBA00022679"/>
    </source>
</evidence>
<feature type="transmembrane region" description="Helical" evidence="8">
    <location>
        <begin position="863"/>
        <end position="888"/>
    </location>
</feature>
<sequence length="1316" mass="147076">MTDRILGTRKSRWIKGDRHLMEGSPSGSYRTKHLAQDGKSKWVKVHRTLGTRREIQVDQRIDQTLSEEVPASQDRADQTWQSIGRSLNRLGALEAQGIKLWRAFVFAISSPDTHDSLRQSFRQFLKLLGNKCWCTSKSQEVIYINKSKQEKREKKLKQSSTNSKTSSKGQFQIEFQDGFGYDTRVPPPFTSMSFDSWKSRIKNFLIMDIEQWFALMEGLGTPKNSKGKILKKSKWSKEQIQRSETNDKVTKCPPHYQTKKNPKRVTHWIKIKRKRTPKLRDAQLSNEKNKKLHLQECNEKGKERAYSLFHVQDKDEEVSTSKIEGERHSVTPDQKEGEASTSGSSEEEEDGATSISQAKSIGGSSVIPTREGVRPLDDCPIGKVNRESVGSKPRASPVQADSGVLKGCLIDKTKVELQAMRMSLLEENAKLFTTFRRKTALSSAHNCPRVGSGRQTRSRRRAAGSERARSTGAWLPLPPQCSSLPPACEDFTVIRSLSGYLPAPRSSALALPDGSGCPPRPRSRSPLIRPSIYRSGFKCPKCNKSFSSKDVYLDLTVTSGTTEYSEFKPARTELFRSPLVSFLYERGWRQNFNRSGFPGPDEEFNMAQEYFKPVKGGLLIDVSCGSGLFSRKFAKSGSYSAVVALDFSENMLRQCYEFIKQDDTLLTTNLALVRADVSRLPFASGSVDAVHAGAALHCWPSPSNAVAEISRVLRSGGVFVGTTFLSSPINTPLPFTALRPLRQIEPSGIVMRSTILYIYLLSGLWLEDMVALRTSPNILVIVTIISVCSVCSALSAFRETATSAKLLITTQKRSMLEQNKSFILAAERTHRRDPLNAFRFYTDGWNISNRHYLASVGFSAAPLFSISVVWLLVFGLALALICCCYYCFPKQSHSFYSRTTHALSFILLILFTVLTVIGCAILFDGQRNFHRSTSRTLDFIEGQSNSTVFNLRNFSSDLMKAENVGVGQASLSSDQKARIDSVVRRVHRAADQVSSKTSENTNKIRNYLDKVNALLHVILIVTVAALLLLAVLGLTFSILGMRSLVYILVIVGWLLVAATFFLSGLFLLFHNAISDTCLAMDEWAVHPQEHSAMDDILPCVDEATAGASLDQSKQVTFELVDVVNRVIVNVSNVNYPPNFQPLYYNQSGPLVPLLCNPFNTDLTNRTCLAGELSFDDAARVWSKYVCRVRTANGFDTCWTVGRLTPAMYRQMTSATEVGSGLYMYGAFLVGLVDCSFVRAAFRSISVRNCPGLGRYSKRVYEGLVVASAAVMAALVDWVVLARSRWRRTFEKKVAARSQREQLELQRKNLLQSQEED</sequence>
<dbReference type="Proteomes" id="UP000734854">
    <property type="component" value="Unassembled WGS sequence"/>
</dbReference>
<feature type="compositionally biased region" description="Basic and acidic residues" evidence="7">
    <location>
        <begin position="235"/>
        <end position="250"/>
    </location>
</feature>
<dbReference type="FunFam" id="3.40.50.150:FF:000144">
    <property type="entry name" value="Putative methyltransferase, chloroplastic"/>
    <property type="match status" value="1"/>
</dbReference>
<keyword evidence="5" id="KW-0809">Transit peptide</keyword>
<keyword evidence="11" id="KW-1185">Reference proteome</keyword>
<evidence type="ECO:0000256" key="5">
    <source>
        <dbReference type="ARBA" id="ARBA00022946"/>
    </source>
</evidence>
<keyword evidence="3" id="KW-0934">Plastid</keyword>
<feature type="transmembrane region" description="Helical" evidence="8">
    <location>
        <begin position="900"/>
        <end position="923"/>
    </location>
</feature>
<dbReference type="CDD" id="cd02440">
    <property type="entry name" value="AdoMet_MTases"/>
    <property type="match status" value="1"/>
</dbReference>
<keyword evidence="1" id="KW-0150">Chloroplast</keyword>
<accession>A0A8J5HCB0</accession>
<dbReference type="InterPro" id="IPR029063">
    <property type="entry name" value="SAM-dependent_MTases_sf"/>
</dbReference>
<dbReference type="GO" id="GO:0008757">
    <property type="term" value="F:S-adenosylmethionine-dependent methyltransferase activity"/>
    <property type="evidence" value="ECO:0007669"/>
    <property type="project" value="InterPro"/>
</dbReference>
<keyword evidence="8" id="KW-1133">Transmembrane helix</keyword>
<feature type="region of interest" description="Disordered" evidence="7">
    <location>
        <begin position="443"/>
        <end position="471"/>
    </location>
</feature>